<dbReference type="FunFam" id="3.40.50.10490:FF:000030">
    <property type="entry name" value="30S ribosomal protein S2"/>
    <property type="match status" value="1"/>
</dbReference>
<keyword evidence="2 5" id="KW-0689">Ribosomal protein</keyword>
<comment type="caution">
    <text evidence="6">The sequence shown here is derived from an EMBL/GenBank/DDBJ whole genome shotgun (WGS) entry which is preliminary data.</text>
</comment>
<dbReference type="InterPro" id="IPR023454">
    <property type="entry name" value="Ribosomal_uS2_arc"/>
</dbReference>
<dbReference type="EMBL" id="BMNY01000001">
    <property type="protein sequence ID" value="GGM67224.1"/>
    <property type="molecule type" value="Genomic_DNA"/>
</dbReference>
<dbReference type="HAMAP" id="MF_00291_A">
    <property type="entry name" value="Ribosomal_uS2_A"/>
    <property type="match status" value="1"/>
</dbReference>
<sequence length="203" mass="23096">MPEEVTEELLIPEDEYQKSGVHIGTQVKSKDMQRFIFKIRNDGLYILDIRKTNHALITAGKMLSRYEPQEIMVVAQRQYAFRPVNKFSEVVGARAIIGRFIPGTLTNPQLPTYQEAKVIVVTDPLADTQAMNEASKIGIPIIALCDANNKTDFVDLVIPTNNKGRRSLAVIYWLLAREILKNRGMISSYEDFKYTIDDFEAQI</sequence>
<dbReference type="GO" id="GO:0006412">
    <property type="term" value="P:translation"/>
    <property type="evidence" value="ECO:0007669"/>
    <property type="project" value="UniProtKB-UniRule"/>
</dbReference>
<dbReference type="InterPro" id="IPR001865">
    <property type="entry name" value="Ribosomal_uS2"/>
</dbReference>
<dbReference type="SUPFAM" id="SSF52313">
    <property type="entry name" value="Ribosomal protein S2"/>
    <property type="match status" value="1"/>
</dbReference>
<dbReference type="Pfam" id="PF00318">
    <property type="entry name" value="Ribosomal_S2"/>
    <property type="match status" value="2"/>
</dbReference>
<dbReference type="Gene3D" id="3.40.50.10490">
    <property type="entry name" value="Glucose-6-phosphate isomerase like protein, domain 1"/>
    <property type="match status" value="1"/>
</dbReference>
<name>A0AA37F990_9ARCH</name>
<dbReference type="PANTHER" id="PTHR11489">
    <property type="entry name" value="40S RIBOSOMAL PROTEIN SA"/>
    <property type="match status" value="1"/>
</dbReference>
<keyword evidence="7" id="KW-1185">Reference proteome</keyword>
<evidence type="ECO:0000256" key="2">
    <source>
        <dbReference type="ARBA" id="ARBA00022980"/>
    </source>
</evidence>
<reference evidence="6" key="2">
    <citation type="submission" date="2022-09" db="EMBL/GenBank/DDBJ databases">
        <authorList>
            <person name="Sun Q."/>
            <person name="Ohkuma M."/>
        </authorList>
    </citation>
    <scope>NUCLEOTIDE SEQUENCE</scope>
    <source>
        <strain evidence="6">JCM 13583</strain>
    </source>
</reference>
<keyword evidence="3 5" id="KW-0687">Ribonucleoprotein</keyword>
<dbReference type="PRINTS" id="PR00395">
    <property type="entry name" value="RIBOSOMALS2"/>
</dbReference>
<accession>A0AA37F990</accession>
<dbReference type="NCBIfam" id="TIGR01012">
    <property type="entry name" value="uS2_euk_arch"/>
    <property type="match status" value="1"/>
</dbReference>
<gene>
    <name evidence="5" type="primary">rps2</name>
    <name evidence="6" type="ORF">GCM10007108_01620</name>
</gene>
<proteinExistence type="inferred from homology"/>
<evidence type="ECO:0000256" key="4">
    <source>
        <dbReference type="ARBA" id="ARBA00035256"/>
    </source>
</evidence>
<evidence type="ECO:0000313" key="7">
    <source>
        <dbReference type="Proteomes" id="UP000632195"/>
    </source>
</evidence>
<dbReference type="AlphaFoldDB" id="A0AA37F990"/>
<dbReference type="InterPro" id="IPR005707">
    <property type="entry name" value="Ribosomal_uS2_euk/arc"/>
</dbReference>
<evidence type="ECO:0000256" key="5">
    <source>
        <dbReference type="HAMAP-Rule" id="MF_00291"/>
    </source>
</evidence>
<comment type="similarity">
    <text evidence="1 5">Belongs to the universal ribosomal protein uS2 family.</text>
</comment>
<evidence type="ECO:0000256" key="3">
    <source>
        <dbReference type="ARBA" id="ARBA00023274"/>
    </source>
</evidence>
<organism evidence="6 7">
    <name type="scientific">Thermogymnomonas acidicola</name>
    <dbReference type="NCBI Taxonomy" id="399579"/>
    <lineage>
        <taxon>Archaea</taxon>
        <taxon>Methanobacteriati</taxon>
        <taxon>Thermoplasmatota</taxon>
        <taxon>Thermoplasmata</taxon>
        <taxon>Thermoplasmatales</taxon>
        <taxon>Thermogymnomonas</taxon>
    </lineage>
</organism>
<dbReference type="RefSeq" id="WP_188679498.1">
    <property type="nucleotide sequence ID" value="NZ_BMNY01000001.1"/>
</dbReference>
<reference evidence="6" key="1">
    <citation type="journal article" date="2014" name="Int. J. Syst. Evol. Microbiol.">
        <title>Complete genome sequence of Corynebacterium casei LMG S-19264T (=DSM 44701T), isolated from a smear-ripened cheese.</title>
        <authorList>
            <consortium name="US DOE Joint Genome Institute (JGI-PGF)"/>
            <person name="Walter F."/>
            <person name="Albersmeier A."/>
            <person name="Kalinowski J."/>
            <person name="Ruckert C."/>
        </authorList>
    </citation>
    <scope>NUCLEOTIDE SEQUENCE</scope>
    <source>
        <strain evidence="6">JCM 13583</strain>
    </source>
</reference>
<dbReference type="GO" id="GO:0015935">
    <property type="term" value="C:small ribosomal subunit"/>
    <property type="evidence" value="ECO:0007669"/>
    <property type="project" value="InterPro"/>
</dbReference>
<dbReference type="InterPro" id="IPR023591">
    <property type="entry name" value="Ribosomal_uS2_flav_dom_sf"/>
</dbReference>
<protein>
    <recommendedName>
        <fullName evidence="4 5">Small ribosomal subunit protein uS2</fullName>
    </recommendedName>
</protein>
<evidence type="ECO:0000256" key="1">
    <source>
        <dbReference type="ARBA" id="ARBA00006242"/>
    </source>
</evidence>
<dbReference type="GO" id="GO:0003735">
    <property type="term" value="F:structural constituent of ribosome"/>
    <property type="evidence" value="ECO:0007669"/>
    <property type="project" value="InterPro"/>
</dbReference>
<dbReference type="Proteomes" id="UP000632195">
    <property type="component" value="Unassembled WGS sequence"/>
</dbReference>
<evidence type="ECO:0000313" key="6">
    <source>
        <dbReference type="EMBL" id="GGM67224.1"/>
    </source>
</evidence>